<proteinExistence type="inferred from homology"/>
<evidence type="ECO:0008006" key="8">
    <source>
        <dbReference type="Google" id="ProtNLM"/>
    </source>
</evidence>
<dbReference type="eggNOG" id="ENOG502S2QV">
    <property type="taxonomic scope" value="Eukaryota"/>
</dbReference>
<evidence type="ECO:0000256" key="5">
    <source>
        <dbReference type="SAM" id="MobiDB-lite"/>
    </source>
</evidence>
<dbReference type="EnsemblProtists" id="Phyra79526">
    <property type="protein sequence ID" value="Phyra79526"/>
    <property type="gene ID" value="Phyra79526"/>
</dbReference>
<feature type="compositionally biased region" description="Basic and acidic residues" evidence="5">
    <location>
        <begin position="62"/>
        <end position="77"/>
    </location>
</feature>
<name>H3GRM0_PHYRM</name>
<evidence type="ECO:0000313" key="6">
    <source>
        <dbReference type="EnsemblProtists" id="Phyra79526"/>
    </source>
</evidence>
<sequence length="340" mass="38521">MVRVWLRPCASAIAGAWRVVALCAIPALGRRSNAQAAVLRVQIPSTLSVNSHVLGVRSLSSKGKDEGKKKKSTFDKVEADEDPTELPDEVKYLSQQLDDKELKFAEVDLDDDNDNNDDDDDDDDDEISPAEWAKKFEREVAEWDQEDEGEDYVDIGEVPSEVEDDRLYVEMPGYDALLSLAESQIGVNEDESVADPFQHVNQGMAMSPEMLNWMLPADKRKPMKKDKTKPWKYFVAANHQDVVELALDVDLLRLFISPTGRIRPRRFTGLTAKQQRKLAQAVKVSRQLALLPYLSRYPEPTPAQWKAIDDEIIAAAELEEDNDVVDDDDDEDFDEDFEYD</sequence>
<evidence type="ECO:0000256" key="2">
    <source>
        <dbReference type="ARBA" id="ARBA00022980"/>
    </source>
</evidence>
<reference evidence="6" key="2">
    <citation type="submission" date="2015-06" db="UniProtKB">
        <authorList>
            <consortium name="EnsemblProtists"/>
        </authorList>
    </citation>
    <scope>IDENTIFICATION</scope>
    <source>
        <strain evidence="6">Pr102</strain>
    </source>
</reference>
<keyword evidence="7" id="KW-1185">Reference proteome</keyword>
<keyword evidence="3 4" id="KW-0687">Ribonucleoprotein</keyword>
<dbReference type="NCBIfam" id="TIGR00165">
    <property type="entry name" value="S18"/>
    <property type="match status" value="1"/>
</dbReference>
<keyword evidence="2 4" id="KW-0689">Ribosomal protein</keyword>
<dbReference type="GO" id="GO:0005763">
    <property type="term" value="C:mitochondrial small ribosomal subunit"/>
    <property type="evidence" value="ECO:0000318"/>
    <property type="project" value="GO_Central"/>
</dbReference>
<dbReference type="InParanoid" id="H3GRM0"/>
<dbReference type="Pfam" id="PF01084">
    <property type="entry name" value="Ribosomal_S18"/>
    <property type="match status" value="1"/>
</dbReference>
<comment type="similarity">
    <text evidence="1 4">Belongs to the bacterial ribosomal protein bS18 family.</text>
</comment>
<accession>H3GRM0</accession>
<dbReference type="VEuPathDB" id="FungiDB:KRP23_11378"/>
<dbReference type="EMBL" id="DS566038">
    <property type="status" value="NOT_ANNOTATED_CDS"/>
    <property type="molecule type" value="Genomic_DNA"/>
</dbReference>
<feature type="compositionally biased region" description="Acidic residues" evidence="5">
    <location>
        <begin position="107"/>
        <end position="127"/>
    </location>
</feature>
<reference evidence="7" key="1">
    <citation type="journal article" date="2006" name="Science">
        <title>Phytophthora genome sequences uncover evolutionary origins and mechanisms of pathogenesis.</title>
        <authorList>
            <person name="Tyler B.M."/>
            <person name="Tripathy S."/>
            <person name="Zhang X."/>
            <person name="Dehal P."/>
            <person name="Jiang R.H."/>
            <person name="Aerts A."/>
            <person name="Arredondo F.D."/>
            <person name="Baxter L."/>
            <person name="Bensasson D."/>
            <person name="Beynon J.L."/>
            <person name="Chapman J."/>
            <person name="Damasceno C.M."/>
            <person name="Dorrance A.E."/>
            <person name="Dou D."/>
            <person name="Dickerman A.W."/>
            <person name="Dubchak I.L."/>
            <person name="Garbelotto M."/>
            <person name="Gijzen M."/>
            <person name="Gordon S.G."/>
            <person name="Govers F."/>
            <person name="Grunwald N.J."/>
            <person name="Huang W."/>
            <person name="Ivors K.L."/>
            <person name="Jones R.W."/>
            <person name="Kamoun S."/>
            <person name="Krampis K."/>
            <person name="Lamour K.H."/>
            <person name="Lee M.K."/>
            <person name="McDonald W.H."/>
            <person name="Medina M."/>
            <person name="Meijer H.J."/>
            <person name="Nordberg E.K."/>
            <person name="Maclean D.J."/>
            <person name="Ospina-Giraldo M.D."/>
            <person name="Morris P.F."/>
            <person name="Phuntumart V."/>
            <person name="Putnam N.H."/>
            <person name="Rash S."/>
            <person name="Rose J.K."/>
            <person name="Sakihama Y."/>
            <person name="Salamov A.A."/>
            <person name="Savidor A."/>
            <person name="Scheuring C.F."/>
            <person name="Smith B.M."/>
            <person name="Sobral B.W."/>
            <person name="Terry A."/>
            <person name="Torto-Alalibo T.A."/>
            <person name="Win J."/>
            <person name="Xu Z."/>
            <person name="Zhang H."/>
            <person name="Grigoriev I.V."/>
            <person name="Rokhsar D.S."/>
            <person name="Boore J.L."/>
        </authorList>
    </citation>
    <scope>NUCLEOTIDE SEQUENCE [LARGE SCALE GENOMIC DNA]</scope>
    <source>
        <strain evidence="7">Pr102</strain>
    </source>
</reference>
<dbReference type="HOGENOM" id="CLU_072461_0_0_1"/>
<evidence type="ECO:0000256" key="1">
    <source>
        <dbReference type="ARBA" id="ARBA00005589"/>
    </source>
</evidence>
<feature type="region of interest" description="Disordered" evidence="5">
    <location>
        <begin position="319"/>
        <end position="340"/>
    </location>
</feature>
<dbReference type="InterPro" id="IPR018247">
    <property type="entry name" value="EF_Hand_1_Ca_BS"/>
</dbReference>
<dbReference type="SUPFAM" id="SSF46911">
    <property type="entry name" value="Ribosomal protein S18"/>
    <property type="match status" value="1"/>
</dbReference>
<dbReference type="PRINTS" id="PR00974">
    <property type="entry name" value="RIBOSOMALS18"/>
</dbReference>
<dbReference type="GO" id="GO:0070181">
    <property type="term" value="F:small ribosomal subunit rRNA binding"/>
    <property type="evidence" value="ECO:0000318"/>
    <property type="project" value="GO_Central"/>
</dbReference>
<evidence type="ECO:0000313" key="7">
    <source>
        <dbReference type="Proteomes" id="UP000005238"/>
    </source>
</evidence>
<dbReference type="InterPro" id="IPR001648">
    <property type="entry name" value="Ribosomal_bS18"/>
</dbReference>
<dbReference type="GO" id="GO:0003735">
    <property type="term" value="F:structural constituent of ribosome"/>
    <property type="evidence" value="ECO:0000318"/>
    <property type="project" value="GO_Central"/>
</dbReference>
<dbReference type="OMA" id="WMLPADK"/>
<dbReference type="HAMAP" id="MF_00270">
    <property type="entry name" value="Ribosomal_bS18"/>
    <property type="match status" value="1"/>
</dbReference>
<feature type="region of interest" description="Disordered" evidence="5">
    <location>
        <begin position="60"/>
        <end position="86"/>
    </location>
</feature>
<dbReference type="PANTHER" id="PTHR13479:SF40">
    <property type="entry name" value="SMALL RIBOSOMAL SUBUNIT PROTEIN BS18M"/>
    <property type="match status" value="1"/>
</dbReference>
<organism evidence="6 7">
    <name type="scientific">Phytophthora ramorum</name>
    <name type="common">Sudden oak death agent</name>
    <dbReference type="NCBI Taxonomy" id="164328"/>
    <lineage>
        <taxon>Eukaryota</taxon>
        <taxon>Sar</taxon>
        <taxon>Stramenopiles</taxon>
        <taxon>Oomycota</taxon>
        <taxon>Peronosporomycetes</taxon>
        <taxon>Peronosporales</taxon>
        <taxon>Peronosporaceae</taxon>
        <taxon>Phytophthora</taxon>
    </lineage>
</organism>
<dbReference type="STRING" id="164328.H3GRM0"/>
<dbReference type="Gene3D" id="4.10.640.10">
    <property type="entry name" value="Ribosomal protein S18"/>
    <property type="match status" value="1"/>
</dbReference>
<dbReference type="InterPro" id="IPR036870">
    <property type="entry name" value="Ribosomal_bS18_sf"/>
</dbReference>
<dbReference type="Proteomes" id="UP000005238">
    <property type="component" value="Unassembled WGS sequence"/>
</dbReference>
<dbReference type="PROSITE" id="PS00018">
    <property type="entry name" value="EF_HAND_1"/>
    <property type="match status" value="1"/>
</dbReference>
<dbReference type="AlphaFoldDB" id="H3GRM0"/>
<evidence type="ECO:0000256" key="4">
    <source>
        <dbReference type="RuleBase" id="RU003910"/>
    </source>
</evidence>
<evidence type="ECO:0000256" key="3">
    <source>
        <dbReference type="ARBA" id="ARBA00023274"/>
    </source>
</evidence>
<dbReference type="VEuPathDB" id="FungiDB:KRP22_8713"/>
<dbReference type="GO" id="GO:0006412">
    <property type="term" value="P:translation"/>
    <property type="evidence" value="ECO:0000318"/>
    <property type="project" value="GO_Central"/>
</dbReference>
<dbReference type="PANTHER" id="PTHR13479">
    <property type="entry name" value="30S RIBOSOMAL PROTEIN S18"/>
    <property type="match status" value="1"/>
</dbReference>
<protein>
    <recommendedName>
        <fullName evidence="8">Ribosomal protein S18</fullName>
    </recommendedName>
</protein>
<feature type="region of interest" description="Disordered" evidence="5">
    <location>
        <begin position="106"/>
        <end position="127"/>
    </location>
</feature>